<keyword evidence="4" id="KW-1185">Reference proteome</keyword>
<feature type="compositionally biased region" description="Low complexity" evidence="1">
    <location>
        <begin position="490"/>
        <end position="500"/>
    </location>
</feature>
<organism evidence="3 4">
    <name type="scientific">Cardiosporidium cionae</name>
    <dbReference type="NCBI Taxonomy" id="476202"/>
    <lineage>
        <taxon>Eukaryota</taxon>
        <taxon>Sar</taxon>
        <taxon>Alveolata</taxon>
        <taxon>Apicomplexa</taxon>
        <taxon>Aconoidasida</taxon>
        <taxon>Nephromycida</taxon>
        <taxon>Cardiosporidium</taxon>
    </lineage>
</organism>
<feature type="compositionally biased region" description="Polar residues" evidence="1">
    <location>
        <begin position="521"/>
        <end position="537"/>
    </location>
</feature>
<name>A0ABQ7JAA5_9APIC</name>
<protein>
    <submittedName>
        <fullName evidence="3">General transcription factor IIE polypeptide 1 GTF2E1</fullName>
    </submittedName>
</protein>
<feature type="region of interest" description="Disordered" evidence="1">
    <location>
        <begin position="401"/>
        <end position="508"/>
    </location>
</feature>
<dbReference type="InterPro" id="IPR039997">
    <property type="entry name" value="TFE"/>
</dbReference>
<feature type="region of interest" description="Disordered" evidence="1">
    <location>
        <begin position="521"/>
        <end position="596"/>
    </location>
</feature>
<feature type="compositionally biased region" description="Pro residues" evidence="1">
    <location>
        <begin position="437"/>
        <end position="446"/>
    </location>
</feature>
<feature type="compositionally biased region" description="Polar residues" evidence="1">
    <location>
        <begin position="465"/>
        <end position="481"/>
    </location>
</feature>
<dbReference type="InterPro" id="IPR002853">
    <property type="entry name" value="TFIIE_asu"/>
</dbReference>
<feature type="compositionally biased region" description="Basic and acidic residues" evidence="1">
    <location>
        <begin position="638"/>
        <end position="651"/>
    </location>
</feature>
<feature type="region of interest" description="Disordered" evidence="1">
    <location>
        <begin position="356"/>
        <end position="379"/>
    </location>
</feature>
<feature type="compositionally biased region" description="Polar residues" evidence="1">
    <location>
        <begin position="356"/>
        <end position="370"/>
    </location>
</feature>
<dbReference type="EMBL" id="JADAQX010000271">
    <property type="protein sequence ID" value="KAF8820921.1"/>
    <property type="molecule type" value="Genomic_DNA"/>
</dbReference>
<dbReference type="Proteomes" id="UP000823046">
    <property type="component" value="Unassembled WGS sequence"/>
</dbReference>
<evidence type="ECO:0000256" key="1">
    <source>
        <dbReference type="SAM" id="MobiDB-lite"/>
    </source>
</evidence>
<evidence type="ECO:0000313" key="3">
    <source>
        <dbReference type="EMBL" id="KAF8820921.1"/>
    </source>
</evidence>
<gene>
    <name evidence="3" type="primary">GTF2E1</name>
    <name evidence="3" type="ORF">IE077_002667</name>
</gene>
<feature type="compositionally biased region" description="Polar residues" evidence="1">
    <location>
        <begin position="567"/>
        <end position="589"/>
    </location>
</feature>
<feature type="compositionally biased region" description="Polar residues" evidence="1">
    <location>
        <begin position="415"/>
        <end position="434"/>
    </location>
</feature>
<evidence type="ECO:0000313" key="4">
    <source>
        <dbReference type="Proteomes" id="UP000823046"/>
    </source>
</evidence>
<feature type="region of interest" description="Disordered" evidence="1">
    <location>
        <begin position="627"/>
        <end position="656"/>
    </location>
</feature>
<feature type="region of interest" description="Disordered" evidence="1">
    <location>
        <begin position="33"/>
        <end position="79"/>
    </location>
</feature>
<reference evidence="3 4" key="1">
    <citation type="journal article" date="2020" name="bioRxiv">
        <title>Metabolic contributions of an alphaproteobacterial endosymbiont in the apicomplexan Cardiosporidium cionae.</title>
        <authorList>
            <person name="Hunter E.S."/>
            <person name="Paight C.J."/>
            <person name="Lane C.E."/>
        </authorList>
    </citation>
    <scope>NUCLEOTIDE SEQUENCE [LARGE SCALE GENOMIC DNA]</scope>
    <source>
        <strain evidence="3">ESH_2018</strain>
    </source>
</reference>
<dbReference type="PANTHER" id="PTHR13097">
    <property type="entry name" value="TRANSCRIPTION INITIATION FACTOR IIE, ALPHA SUBUNIT"/>
    <property type="match status" value="1"/>
</dbReference>
<accession>A0ABQ7JAA5</accession>
<feature type="compositionally biased region" description="Low complexity" evidence="1">
    <location>
        <begin position="552"/>
        <end position="566"/>
    </location>
</feature>
<dbReference type="SMART" id="SM00531">
    <property type="entry name" value="TFIIE"/>
    <property type="match status" value="1"/>
</dbReference>
<evidence type="ECO:0000259" key="2">
    <source>
        <dbReference type="SMART" id="SM00531"/>
    </source>
</evidence>
<feature type="compositionally biased region" description="Low complexity" evidence="1">
    <location>
        <begin position="33"/>
        <end position="42"/>
    </location>
</feature>
<comment type="caution">
    <text evidence="3">The sequence shown here is derived from an EMBL/GenBank/DDBJ whole genome shotgun (WGS) entry which is preliminary data.</text>
</comment>
<feature type="domain" description="Transcription initiation factor IIE subunit alpha N-terminal" evidence="2">
    <location>
        <begin position="113"/>
        <end position="295"/>
    </location>
</feature>
<sequence>MPHSLSFMRIASCYELKVLPVTVVTMTSPSVQIKSSSTSSSASPPPSVGGILSQSDANSATGGGENPVTDSPRRPPAAVSSSFPIGTGLLYKQYDSALFQSLVGVYSRLFCDDEQIVVMDLLSREEHSYTERELVERLGWQEKRLREICSRLEKDKILIKEQLTPFHPHGGVAATCNSPTASDVPLKKEKFYAQASIVRDKTLPSLGNAPFYYRINSHIIPLLQWRSQKIIQVLDTAIYDGKIHDCYKCPNCGREFDSLQAQCLELHPEDAHFLCRCGSRLEHEDNTEELLKITHLQRCCQEQLAILHKFIERIWGMEIPIFTPYSKSKKATENEMSGKKHGVSSVVGSCLSAGSSAHSDGDVSQRTPQNGVGDASLRTTGTHSHFKLEMHQMDAARIQKKGTPQWLQRGGQHVEPSTFSDPSLRSFYPTSTVKPTSLPPSLPAPPSASLTGITSSLSGDGRSGGTASSLYSGIRPSSTAEGTLPKKSDVSSSLPISNSSKPNETRSQVRFSVKNLGMKLTGSSQATARSSKGSGITLSKPIQVLQSQPSVSPESITATATAPSSTFLRSSHTDQNTSMAISAGQQGEQNTKKRSLEEAYSLEGISSPSFESKKERTQEYFPSSAAFDETTPIPSAVRTKEYREDQSKEESGGVPLDAAADDGLVASEIEPKLFISKFNKSFTLNEAHHLQQEMTHDEFEKFAELQDEYLNVF</sequence>
<dbReference type="PANTHER" id="PTHR13097:SF7">
    <property type="entry name" value="GENERAL TRANSCRIPTION FACTOR IIE SUBUNIT 1"/>
    <property type="match status" value="1"/>
</dbReference>
<proteinExistence type="predicted"/>